<reference evidence="1 2" key="1">
    <citation type="journal article" date="2014" name="Am. J. Bot.">
        <title>Genome assembly and annotation for red clover (Trifolium pratense; Fabaceae).</title>
        <authorList>
            <person name="Istvanek J."/>
            <person name="Jaros M."/>
            <person name="Krenek A."/>
            <person name="Repkova J."/>
        </authorList>
    </citation>
    <scope>NUCLEOTIDE SEQUENCE [LARGE SCALE GENOMIC DNA]</scope>
    <source>
        <strain evidence="2">cv. Tatra</strain>
        <tissue evidence="1">Young leaves</tissue>
    </source>
</reference>
<name>A0A2K3KD86_TRIPR</name>
<organism evidence="1 2">
    <name type="scientific">Trifolium pratense</name>
    <name type="common">Red clover</name>
    <dbReference type="NCBI Taxonomy" id="57577"/>
    <lineage>
        <taxon>Eukaryota</taxon>
        <taxon>Viridiplantae</taxon>
        <taxon>Streptophyta</taxon>
        <taxon>Embryophyta</taxon>
        <taxon>Tracheophyta</taxon>
        <taxon>Spermatophyta</taxon>
        <taxon>Magnoliopsida</taxon>
        <taxon>eudicotyledons</taxon>
        <taxon>Gunneridae</taxon>
        <taxon>Pentapetalae</taxon>
        <taxon>rosids</taxon>
        <taxon>fabids</taxon>
        <taxon>Fabales</taxon>
        <taxon>Fabaceae</taxon>
        <taxon>Papilionoideae</taxon>
        <taxon>50 kb inversion clade</taxon>
        <taxon>NPAAA clade</taxon>
        <taxon>Hologalegina</taxon>
        <taxon>IRL clade</taxon>
        <taxon>Trifolieae</taxon>
        <taxon>Trifolium</taxon>
    </lineage>
</organism>
<protein>
    <submittedName>
        <fullName evidence="1">Uncharacterized protein</fullName>
    </submittedName>
</protein>
<reference evidence="1 2" key="2">
    <citation type="journal article" date="2017" name="Front. Plant Sci.">
        <title>Gene Classification and Mining of Molecular Markers Useful in Red Clover (Trifolium pratense) Breeding.</title>
        <authorList>
            <person name="Istvanek J."/>
            <person name="Dluhosova J."/>
            <person name="Dluhos P."/>
            <person name="Patkova L."/>
            <person name="Nedelnik J."/>
            <person name="Repkova J."/>
        </authorList>
    </citation>
    <scope>NUCLEOTIDE SEQUENCE [LARGE SCALE GENOMIC DNA]</scope>
    <source>
        <strain evidence="2">cv. Tatra</strain>
        <tissue evidence="1">Young leaves</tissue>
    </source>
</reference>
<dbReference type="AlphaFoldDB" id="A0A2K3KD86"/>
<evidence type="ECO:0000313" key="1">
    <source>
        <dbReference type="EMBL" id="PNX64209.1"/>
    </source>
</evidence>
<dbReference type="Proteomes" id="UP000236291">
    <property type="component" value="Unassembled WGS sequence"/>
</dbReference>
<dbReference type="EMBL" id="ASHM01092421">
    <property type="protein sequence ID" value="PNX64209.1"/>
    <property type="molecule type" value="Genomic_DNA"/>
</dbReference>
<sequence length="32" mass="3621">ENNDSLSSFCVTNYTSLLMDNLHEDTTTMINP</sequence>
<comment type="caution">
    <text evidence="1">The sequence shown here is derived from an EMBL/GenBank/DDBJ whole genome shotgun (WGS) entry which is preliminary data.</text>
</comment>
<proteinExistence type="predicted"/>
<evidence type="ECO:0000313" key="2">
    <source>
        <dbReference type="Proteomes" id="UP000236291"/>
    </source>
</evidence>
<accession>A0A2K3KD86</accession>
<feature type="non-terminal residue" evidence="1">
    <location>
        <position position="1"/>
    </location>
</feature>
<gene>
    <name evidence="1" type="ORF">L195_g053901</name>
</gene>